<dbReference type="EMBL" id="SOAX01000002">
    <property type="protein sequence ID" value="TDT43421.1"/>
    <property type="molecule type" value="Genomic_DNA"/>
</dbReference>
<keyword evidence="3" id="KW-1185">Reference proteome</keyword>
<protein>
    <recommendedName>
        <fullName evidence="4">DUF4019 domain-containing protein</fullName>
    </recommendedName>
</protein>
<dbReference type="RefSeq" id="WP_133735489.1">
    <property type="nucleotide sequence ID" value="NZ_SOAX01000002.1"/>
</dbReference>
<gene>
    <name evidence="2" type="ORF">DES49_1235</name>
</gene>
<dbReference type="OrthoDB" id="6365263at2"/>
<proteinExistence type="predicted"/>
<reference evidence="2 3" key="1">
    <citation type="submission" date="2019-03" db="EMBL/GenBank/DDBJ databases">
        <title>Genomic Encyclopedia of Type Strains, Phase IV (KMG-IV): sequencing the most valuable type-strain genomes for metagenomic binning, comparative biology and taxonomic classification.</title>
        <authorList>
            <person name="Goeker M."/>
        </authorList>
    </citation>
    <scope>NUCLEOTIDE SEQUENCE [LARGE SCALE GENOMIC DNA]</scope>
    <source>
        <strain evidence="2 3">DSM 15505</strain>
    </source>
</reference>
<evidence type="ECO:0000256" key="1">
    <source>
        <dbReference type="SAM" id="SignalP"/>
    </source>
</evidence>
<dbReference type="Proteomes" id="UP000295830">
    <property type="component" value="Unassembled WGS sequence"/>
</dbReference>
<name>A0A4R7JY35_9GAMM</name>
<evidence type="ECO:0000313" key="2">
    <source>
        <dbReference type="EMBL" id="TDT43421.1"/>
    </source>
</evidence>
<sequence>MRLLPILLPLVLFPLLFSISTQANDEPDGLADKEAIRDKTASFMERLEEGHVLAAYRNMKGVLGVDTDPFMEDAEKARQFFGQVRERVGKPLGGELVRQESIDDHFHRQSYLQKFESAALHWQFSFYRPADEWVLVGVSYSTDLEPLYQRD</sequence>
<dbReference type="AlphaFoldDB" id="A0A4R7JY35"/>
<comment type="caution">
    <text evidence="2">The sequence shown here is derived from an EMBL/GenBank/DDBJ whole genome shotgun (WGS) entry which is preliminary data.</text>
</comment>
<keyword evidence="1" id="KW-0732">Signal</keyword>
<feature type="chain" id="PRO_5021001144" description="DUF4019 domain-containing protein" evidence="1">
    <location>
        <begin position="24"/>
        <end position="151"/>
    </location>
</feature>
<evidence type="ECO:0008006" key="4">
    <source>
        <dbReference type="Google" id="ProtNLM"/>
    </source>
</evidence>
<evidence type="ECO:0000313" key="3">
    <source>
        <dbReference type="Proteomes" id="UP000295830"/>
    </source>
</evidence>
<feature type="signal peptide" evidence="1">
    <location>
        <begin position="1"/>
        <end position="23"/>
    </location>
</feature>
<accession>A0A4R7JY35</accession>
<organism evidence="2 3">
    <name type="scientific">Halospina denitrificans</name>
    <dbReference type="NCBI Taxonomy" id="332522"/>
    <lineage>
        <taxon>Bacteria</taxon>
        <taxon>Pseudomonadati</taxon>
        <taxon>Pseudomonadota</taxon>
        <taxon>Gammaproteobacteria</taxon>
        <taxon>Halospina</taxon>
    </lineage>
</organism>